<organism evidence="2 3">
    <name type="scientific">Pristionchus pacificus</name>
    <name type="common">Parasitic nematode worm</name>
    <dbReference type="NCBI Taxonomy" id="54126"/>
    <lineage>
        <taxon>Eukaryota</taxon>
        <taxon>Metazoa</taxon>
        <taxon>Ecdysozoa</taxon>
        <taxon>Nematoda</taxon>
        <taxon>Chromadorea</taxon>
        <taxon>Rhabditida</taxon>
        <taxon>Rhabditina</taxon>
        <taxon>Diplogasteromorpha</taxon>
        <taxon>Diplogasteroidea</taxon>
        <taxon>Neodiplogasteridae</taxon>
        <taxon>Pristionchus</taxon>
    </lineage>
</organism>
<reference evidence="2" key="2">
    <citation type="submission" date="2022-06" db="UniProtKB">
        <authorList>
            <consortium name="EnsemblMetazoa"/>
        </authorList>
    </citation>
    <scope>IDENTIFICATION</scope>
    <source>
        <strain evidence="2">PS312</strain>
    </source>
</reference>
<feature type="region of interest" description="Disordered" evidence="1">
    <location>
        <begin position="1"/>
        <end position="20"/>
    </location>
</feature>
<evidence type="ECO:0000313" key="3">
    <source>
        <dbReference type="Proteomes" id="UP000005239"/>
    </source>
</evidence>
<feature type="region of interest" description="Disordered" evidence="1">
    <location>
        <begin position="197"/>
        <end position="242"/>
    </location>
</feature>
<name>A0A2A6BB08_PRIPA</name>
<sequence>MWSQSSGISPQSAAASVPSSGQHQSNAELAVYYTDLAIKQQTTVCELDRQQSIATAAAVFLSDMAEKHRAAAARDAEEQQARRVVAYAHLQSLQLITTICSYQISTIQSLMQAPPPHMNAFEARNELYRQHLERQGMDPASAALAAGVPERDPTQWNSPYAQKLQMIVHGSNNTTSIQLNAQPSMMAQNQAWMAHPFGFAPNQSSQGTNNQGTSSFSSSESSPARSATSGDLPEDPNDDDDQ</sequence>
<proteinExistence type="predicted"/>
<feature type="compositionally biased region" description="Polar residues" evidence="1">
    <location>
        <begin position="201"/>
        <end position="213"/>
    </location>
</feature>
<evidence type="ECO:0000256" key="1">
    <source>
        <dbReference type="SAM" id="MobiDB-lite"/>
    </source>
</evidence>
<accession>A0A8R1YCS5</accession>
<dbReference type="AlphaFoldDB" id="A0A2A6BB08"/>
<feature type="compositionally biased region" description="Low complexity" evidence="1">
    <location>
        <begin position="214"/>
        <end position="231"/>
    </location>
</feature>
<feature type="compositionally biased region" description="Acidic residues" evidence="1">
    <location>
        <begin position="232"/>
        <end position="242"/>
    </location>
</feature>
<evidence type="ECO:0000313" key="2">
    <source>
        <dbReference type="EnsemblMetazoa" id="PPA15108.1"/>
    </source>
</evidence>
<gene>
    <name evidence="2" type="primary">WBGene00104662</name>
</gene>
<reference evidence="3" key="1">
    <citation type="journal article" date="2008" name="Nat. Genet.">
        <title>The Pristionchus pacificus genome provides a unique perspective on nematode lifestyle and parasitism.</title>
        <authorList>
            <person name="Dieterich C."/>
            <person name="Clifton S.W."/>
            <person name="Schuster L.N."/>
            <person name="Chinwalla A."/>
            <person name="Delehaunty K."/>
            <person name="Dinkelacker I."/>
            <person name="Fulton L."/>
            <person name="Fulton R."/>
            <person name="Godfrey J."/>
            <person name="Minx P."/>
            <person name="Mitreva M."/>
            <person name="Roeseler W."/>
            <person name="Tian H."/>
            <person name="Witte H."/>
            <person name="Yang S.P."/>
            <person name="Wilson R.K."/>
            <person name="Sommer R.J."/>
        </authorList>
    </citation>
    <scope>NUCLEOTIDE SEQUENCE [LARGE SCALE GENOMIC DNA]</scope>
    <source>
        <strain evidence="3">PS312</strain>
    </source>
</reference>
<keyword evidence="3" id="KW-1185">Reference proteome</keyword>
<accession>A0A2A6BB08</accession>
<protein>
    <submittedName>
        <fullName evidence="2">Uncharacterized protein</fullName>
    </submittedName>
</protein>
<feature type="compositionally biased region" description="Low complexity" evidence="1">
    <location>
        <begin position="9"/>
        <end position="20"/>
    </location>
</feature>
<dbReference type="Proteomes" id="UP000005239">
    <property type="component" value="Unassembled WGS sequence"/>
</dbReference>
<dbReference type="EnsemblMetazoa" id="PPA15108.1">
    <property type="protein sequence ID" value="PPA15108.1"/>
    <property type="gene ID" value="WBGene00104662"/>
</dbReference>